<feature type="region of interest" description="Disordered" evidence="2">
    <location>
        <begin position="604"/>
        <end position="652"/>
    </location>
</feature>
<feature type="compositionally biased region" description="Low complexity" evidence="2">
    <location>
        <begin position="1825"/>
        <end position="1842"/>
    </location>
</feature>
<evidence type="ECO:0000313" key="3">
    <source>
        <dbReference type="EMBL" id="KAK7112479.1"/>
    </source>
</evidence>
<feature type="compositionally biased region" description="Polar residues" evidence="2">
    <location>
        <begin position="1936"/>
        <end position="1950"/>
    </location>
</feature>
<feature type="region of interest" description="Disordered" evidence="2">
    <location>
        <begin position="1132"/>
        <end position="1180"/>
    </location>
</feature>
<name>A0AAN9BWP4_9CAEN</name>
<feature type="compositionally biased region" description="Low complexity" evidence="2">
    <location>
        <begin position="1973"/>
        <end position="1993"/>
    </location>
</feature>
<feature type="compositionally biased region" description="Basic and acidic residues" evidence="2">
    <location>
        <begin position="642"/>
        <end position="652"/>
    </location>
</feature>
<feature type="compositionally biased region" description="Polar residues" evidence="2">
    <location>
        <begin position="388"/>
        <end position="407"/>
    </location>
</feature>
<reference evidence="3 4" key="1">
    <citation type="submission" date="2024-02" db="EMBL/GenBank/DDBJ databases">
        <title>Chromosome-scale genome assembly of the rough periwinkle Littorina saxatilis.</title>
        <authorList>
            <person name="De Jode A."/>
            <person name="Faria R."/>
            <person name="Formenti G."/>
            <person name="Sims Y."/>
            <person name="Smith T.P."/>
            <person name="Tracey A."/>
            <person name="Wood J.M.D."/>
            <person name="Zagrodzka Z.B."/>
            <person name="Johannesson K."/>
            <person name="Butlin R.K."/>
            <person name="Leder E.H."/>
        </authorList>
    </citation>
    <scope>NUCLEOTIDE SEQUENCE [LARGE SCALE GENOMIC DNA]</scope>
    <source>
        <strain evidence="3">Snail1</strain>
        <tissue evidence="3">Muscle</tissue>
    </source>
</reference>
<feature type="compositionally biased region" description="Basic and acidic residues" evidence="2">
    <location>
        <begin position="624"/>
        <end position="635"/>
    </location>
</feature>
<feature type="compositionally biased region" description="Polar residues" evidence="2">
    <location>
        <begin position="1580"/>
        <end position="1590"/>
    </location>
</feature>
<feature type="compositionally biased region" description="Polar residues" evidence="2">
    <location>
        <begin position="520"/>
        <end position="566"/>
    </location>
</feature>
<feature type="region of interest" description="Disordered" evidence="2">
    <location>
        <begin position="1054"/>
        <end position="1078"/>
    </location>
</feature>
<feature type="compositionally biased region" description="Pro residues" evidence="2">
    <location>
        <begin position="579"/>
        <end position="592"/>
    </location>
</feature>
<feature type="region of interest" description="Disordered" evidence="2">
    <location>
        <begin position="1652"/>
        <end position="1696"/>
    </location>
</feature>
<protein>
    <submittedName>
        <fullName evidence="3">Uncharacterized protein</fullName>
    </submittedName>
</protein>
<feature type="coiled-coil region" evidence="1">
    <location>
        <begin position="1324"/>
        <end position="1351"/>
    </location>
</feature>
<dbReference type="Proteomes" id="UP001374579">
    <property type="component" value="Unassembled WGS sequence"/>
</dbReference>
<feature type="compositionally biased region" description="Basic and acidic residues" evidence="2">
    <location>
        <begin position="16"/>
        <end position="27"/>
    </location>
</feature>
<evidence type="ECO:0000256" key="2">
    <source>
        <dbReference type="SAM" id="MobiDB-lite"/>
    </source>
</evidence>
<feature type="compositionally biased region" description="Polar residues" evidence="2">
    <location>
        <begin position="604"/>
        <end position="616"/>
    </location>
</feature>
<feature type="region of interest" description="Disordered" evidence="2">
    <location>
        <begin position="495"/>
        <end position="592"/>
    </location>
</feature>
<feature type="compositionally biased region" description="Polar residues" evidence="2">
    <location>
        <begin position="1893"/>
        <end position="1905"/>
    </location>
</feature>
<feature type="compositionally biased region" description="Basic and acidic residues" evidence="2">
    <location>
        <begin position="877"/>
        <end position="886"/>
    </location>
</feature>
<comment type="caution">
    <text evidence="3">The sequence shown here is derived from an EMBL/GenBank/DDBJ whole genome shotgun (WGS) entry which is preliminary data.</text>
</comment>
<feature type="compositionally biased region" description="Polar residues" evidence="2">
    <location>
        <begin position="1913"/>
        <end position="1928"/>
    </location>
</feature>
<feature type="region of interest" description="Disordered" evidence="2">
    <location>
        <begin position="1580"/>
        <end position="1606"/>
    </location>
</feature>
<feature type="region of interest" description="Disordered" evidence="2">
    <location>
        <begin position="1"/>
        <end position="262"/>
    </location>
</feature>
<gene>
    <name evidence="3" type="ORF">V1264_011929</name>
</gene>
<dbReference type="EMBL" id="JBAMIC010000002">
    <property type="protein sequence ID" value="KAK7112479.1"/>
    <property type="molecule type" value="Genomic_DNA"/>
</dbReference>
<evidence type="ECO:0000313" key="4">
    <source>
        <dbReference type="Proteomes" id="UP001374579"/>
    </source>
</evidence>
<feature type="region of interest" description="Disordered" evidence="2">
    <location>
        <begin position="455"/>
        <end position="481"/>
    </location>
</feature>
<feature type="region of interest" description="Disordered" evidence="2">
    <location>
        <begin position="1825"/>
        <end position="2038"/>
    </location>
</feature>
<feature type="compositionally biased region" description="Low complexity" evidence="2">
    <location>
        <begin position="1054"/>
        <end position="1063"/>
    </location>
</feature>
<feature type="compositionally biased region" description="Basic and acidic residues" evidence="2">
    <location>
        <begin position="1766"/>
        <end position="1775"/>
    </location>
</feature>
<feature type="region of interest" description="Disordered" evidence="2">
    <location>
        <begin position="874"/>
        <end position="908"/>
    </location>
</feature>
<feature type="region of interest" description="Disordered" evidence="2">
    <location>
        <begin position="938"/>
        <end position="966"/>
    </location>
</feature>
<feature type="compositionally biased region" description="Basic and acidic residues" evidence="2">
    <location>
        <begin position="945"/>
        <end position="965"/>
    </location>
</feature>
<feature type="compositionally biased region" description="Polar residues" evidence="2">
    <location>
        <begin position="110"/>
        <end position="131"/>
    </location>
</feature>
<feature type="compositionally biased region" description="Polar residues" evidence="2">
    <location>
        <begin position="214"/>
        <end position="224"/>
    </location>
</feature>
<evidence type="ECO:0000256" key="1">
    <source>
        <dbReference type="SAM" id="Coils"/>
    </source>
</evidence>
<feature type="compositionally biased region" description="Basic and acidic residues" evidence="2">
    <location>
        <begin position="1165"/>
        <end position="1174"/>
    </location>
</feature>
<keyword evidence="4" id="KW-1185">Reference proteome</keyword>
<feature type="compositionally biased region" description="Polar residues" evidence="2">
    <location>
        <begin position="2003"/>
        <end position="2013"/>
    </location>
</feature>
<feature type="region of interest" description="Disordered" evidence="2">
    <location>
        <begin position="376"/>
        <end position="409"/>
    </location>
</feature>
<organism evidence="3 4">
    <name type="scientific">Littorina saxatilis</name>
    <dbReference type="NCBI Taxonomy" id="31220"/>
    <lineage>
        <taxon>Eukaryota</taxon>
        <taxon>Metazoa</taxon>
        <taxon>Spiralia</taxon>
        <taxon>Lophotrochozoa</taxon>
        <taxon>Mollusca</taxon>
        <taxon>Gastropoda</taxon>
        <taxon>Caenogastropoda</taxon>
        <taxon>Littorinimorpha</taxon>
        <taxon>Littorinoidea</taxon>
        <taxon>Littorinidae</taxon>
        <taxon>Littorina</taxon>
    </lineage>
</organism>
<sequence length="2098" mass="228428">MAERRVQMRQGRRDRRRDGDGDAGELKRRSRSEGPSGRRVTQSMDVGTNNGKGKGRGRVSPTASDDEGGFVNPDPSESDSDSDSDRMQWTKNPLLVRRVKKNKADKRTSSADNSNDSPGYTQLGQRNTNRESWVYLSPEGTPIPPANQEHQQQRGEGTGSTNSGSLKNKYQKLEEMRKKRIDIAVTSDEENTPESRISRLRQRALQGALGNQPRPGSSQVTVSDHNGWGPQGSRGMPAVLSDQGARQPRGSQYSQQSVAAQPQAYRSNIVVPAQPANRMAQQAGGSQRHTAVITSQPAPVYQQPASPVRQSIVRPFPDNRGIAEVSTPAGIVGRQQFYTIPDPQLGNRAVHNSSPEVHVRRFNPAVRVPSADSIYDTANYSPDRESSRLSGSRVSGQRTFAQVNPPSQDVMEVQRGTAIQYQSPPANQRQRQQPASQYNEVVELRLRSARVIDRPLSQSFKDPRSSRRQAEDGFQSDDSLDELIESNIQYLEREISAGGPKKPQASVSRSSSVPEARRFPSTQAAVQPHSQVSTQLSAQFNTPSKPQVTVSGQQSVRQAQHASPRTESNKSELHFRVPLNPPPANSSAMHPPPQIHIAEENQWSDSAYPGPNTSYTFGMVPVPRAERKHSYDSRTRSSRPTSEYHDRDDMSKSDTQLNAVVVPPTYRGPMLHPNYMAGRGCVSDQNLTVEQAQGMFSDVEYDIEVAERVKKWEHFMKKPDYGSGSEAKKAVQLTPIEERTEADRDSLMMPSEVKRSLRMSQHGQVATVPTPTATITTTAQSGMVSLKPANSDPTLHLAGDAKVLSRESNLHRFFQVVQDPNTGLQVGPHLSHSTSSVYIDLPQQGPQLFSRSATLYQPGGLMSAGELRQHMLANQRSRADAERELGEPEGTYGSSNVAPPDTPETSKRLSRYQDEIDEMRTVKHQSVSDLRRRFNENRAVMSEDESSRGGDSRVAKVSPTHKDGADVNWSQMITGLEDRIRDIEVWSPDMESTQGNVVSCERVKARTLQTIPFSEDPFWKEIEEMTTFDPNSLGGHLAVSEEILKPVMLQTSELSPHSSTLSSQPRQPSTVSLKDRLQRSKSLYTPNITPLTINVDAYPGGKTSSLERGASGADKYSGTNALDDVLEDIRSSLERKPLSPKRRGAGDSSDSHRSSPGPSWTSELMRSRAERARGMEAPTANAWDGPASSYSNLVTAQPVSVSISSSTKAQLATTMFAAPAPAPAIAAALGAKGIAGITGMTAGHYVLDPNLLKQKLMSTGLVEEDRPEIPLRSRIPALSLATSAPVALSRPVAVAPPQTVARSVVAPTQRSAPLASSLAPAPALARQQDKLSQVNNSMEDLRQLAVSVERKVSMIKSRLLTADDYNLDKILLALRKFAPSIGPHSPEVRPGNMQDFYHSKKTKLEDALSELERIYSSLDLNSGDLIDRAERRDYPSYRTRPGGGGVSVTTRASIESAAGPSGRSKASSVFIAPMPPAATIQPETSPYSSSCRLASEADTEKKTQSEFDLISKSFQAIIDEVNKTATLVSTASTPQPRTQPPLPEIKELQSKVYTQREQNLHTLAASPDTQRRALNITLNSQETKSPSSSYIAGLDPKSPPAVAPKPAFRLQTPVGLMQPIPSTIPAYSSRVTASSIPGSVLSPVTSIVRAEVAKPAPEKREPRVRQRFRPKASSQDKEDAASKRARSKSSPTITLEDLAAGKTVDAEYASSTGQQLAKTQLNFQIEPPAKASTGSKKPPLHLDVVRAQQGAVVELQLKPPVMFQDSDAKDREESAPKTTGGPTRLVAQPIVVKPAASCAPPLDSKTVVFSGSPPVVTATATTAMASSAKNDAAMSSSESSAEGLGERKSKQRLGRGVAMMVELFSSSDEERLRRSHPLHTRSAPDLSAEVGSDDSTSVPKETSNMRPAELSRVMQQKSESVGRQGSPSTERRGVSVTAQSDGVSSPQSPSNKPPFHPFKRQERGSESSPQRTPAPASDSAPSSPATSSATTSTVKVALRTRPAKTTRSNSSTANNDDDNNDVPERPRSFHELLSSFEPDPHRLTKLRSLRKCASEEMVPGQAVFLRRRSRSSSFTSEPDLRSRYDDAPTPQEVRQWKV</sequence>
<feature type="region of interest" description="Disordered" evidence="2">
    <location>
        <begin position="1094"/>
        <end position="1118"/>
    </location>
</feature>
<feature type="compositionally biased region" description="Polar residues" evidence="2">
    <location>
        <begin position="249"/>
        <end position="262"/>
    </location>
</feature>
<keyword evidence="1" id="KW-0175">Coiled coil</keyword>
<proteinExistence type="predicted"/>
<feature type="compositionally biased region" description="Basic and acidic residues" evidence="2">
    <location>
        <begin position="461"/>
        <end position="471"/>
    </location>
</feature>
<feature type="compositionally biased region" description="Polar residues" evidence="2">
    <location>
        <begin position="159"/>
        <end position="168"/>
    </location>
</feature>
<feature type="region of interest" description="Disordered" evidence="2">
    <location>
        <begin position="2067"/>
        <end position="2098"/>
    </location>
</feature>
<accession>A0AAN9BWP4</accession>
<feature type="region of interest" description="Disordered" evidence="2">
    <location>
        <begin position="1764"/>
        <end position="1783"/>
    </location>
</feature>